<gene>
    <name evidence="2" type="ORF">PBRASI_LOCUS4934</name>
</gene>
<dbReference type="OrthoDB" id="2433122at2759"/>
<feature type="compositionally biased region" description="Low complexity" evidence="1">
    <location>
        <begin position="182"/>
        <end position="193"/>
    </location>
</feature>
<sequence length="527" mass="60496">MTADSTPTFMTFYHVTAVKDWTYANLTGYYRSKMQKNQRKLLDSIKKDLQKVANLVSDFDETHRHRAQEILDQWKYSLLSTKNWTTQRENVTSSNPASSVQLQVKKIGQLNNLSGYSATQIINNCHTILGKRHRGVDNEEEVAYSEIPLTLSEKEESSIRRSPRKKKHVSYVEVDEEEESGRVSSTSSKSVESQPPRTPPQAPRDLSLLMNTPNKRPRENEVQQYSEDMYVICAFNKTISELTLEIGMDLANQLSSVRDVNPEVWTSDLENYIDNVLGKSGKDFKTAALVEVPNEIFRLYCEKVLLDFYNLVDINLTMDRKIGEHKYITYQISSIYKFYERTFFNLDFDWIESHARSARITKSVTNSGLVKVDSIATRYSDGLSIWHMEVAGGPCNANDTHVLGDTKKTLRLDVLNLIAILRNHFDCSVDLATKIRVFCTQVIGTRMTLYALNMLPDGRFLSSELATAVIPFSFHGRNKFKSIFRLMAILHDEIMKQDDLIGEIERSVLRSKVTVRHVLRIPEELFE</sequence>
<evidence type="ECO:0000313" key="3">
    <source>
        <dbReference type="Proteomes" id="UP000789739"/>
    </source>
</evidence>
<keyword evidence="3" id="KW-1185">Reference proteome</keyword>
<comment type="caution">
    <text evidence="2">The sequence shown here is derived from an EMBL/GenBank/DDBJ whole genome shotgun (WGS) entry which is preliminary data.</text>
</comment>
<reference evidence="2" key="1">
    <citation type="submission" date="2021-06" db="EMBL/GenBank/DDBJ databases">
        <authorList>
            <person name="Kallberg Y."/>
            <person name="Tangrot J."/>
            <person name="Rosling A."/>
        </authorList>
    </citation>
    <scope>NUCLEOTIDE SEQUENCE</scope>
    <source>
        <strain evidence="2">BR232B</strain>
    </source>
</reference>
<dbReference type="AlphaFoldDB" id="A0A9N9AZQ1"/>
<evidence type="ECO:0000313" key="2">
    <source>
        <dbReference type="EMBL" id="CAG8547979.1"/>
    </source>
</evidence>
<organism evidence="2 3">
    <name type="scientific">Paraglomus brasilianum</name>
    <dbReference type="NCBI Taxonomy" id="144538"/>
    <lineage>
        <taxon>Eukaryota</taxon>
        <taxon>Fungi</taxon>
        <taxon>Fungi incertae sedis</taxon>
        <taxon>Mucoromycota</taxon>
        <taxon>Glomeromycotina</taxon>
        <taxon>Glomeromycetes</taxon>
        <taxon>Paraglomerales</taxon>
        <taxon>Paraglomeraceae</taxon>
        <taxon>Paraglomus</taxon>
    </lineage>
</organism>
<evidence type="ECO:0000256" key="1">
    <source>
        <dbReference type="SAM" id="MobiDB-lite"/>
    </source>
</evidence>
<name>A0A9N9AZQ1_9GLOM</name>
<dbReference type="Proteomes" id="UP000789739">
    <property type="component" value="Unassembled WGS sequence"/>
</dbReference>
<feature type="region of interest" description="Disordered" evidence="1">
    <location>
        <begin position="152"/>
        <end position="221"/>
    </location>
</feature>
<accession>A0A9N9AZQ1</accession>
<dbReference type="EMBL" id="CAJVPI010000540">
    <property type="protein sequence ID" value="CAG8547979.1"/>
    <property type="molecule type" value="Genomic_DNA"/>
</dbReference>
<protein>
    <submittedName>
        <fullName evidence="2">8147_t:CDS:1</fullName>
    </submittedName>
</protein>
<proteinExistence type="predicted"/>